<feature type="domain" description="NAB" evidence="5">
    <location>
        <begin position="13"/>
        <end position="93"/>
    </location>
</feature>
<name>A0A9D5CXS1_9LILI</name>
<comment type="similarity">
    <text evidence="2">Belongs to the NET family.</text>
</comment>
<evidence type="ECO:0000259" key="5">
    <source>
        <dbReference type="PROSITE" id="PS51774"/>
    </source>
</evidence>
<evidence type="ECO:0000313" key="6">
    <source>
        <dbReference type="EMBL" id="KAJ0981666.1"/>
    </source>
</evidence>
<dbReference type="PANTHER" id="PTHR32258">
    <property type="entry name" value="PROTEIN NETWORKED 4A"/>
    <property type="match status" value="1"/>
</dbReference>
<feature type="coiled-coil region" evidence="3">
    <location>
        <begin position="569"/>
        <end position="701"/>
    </location>
</feature>
<evidence type="ECO:0000313" key="7">
    <source>
        <dbReference type="Proteomes" id="UP001085076"/>
    </source>
</evidence>
<evidence type="ECO:0000256" key="1">
    <source>
        <dbReference type="ARBA" id="ARBA00023054"/>
    </source>
</evidence>
<reference evidence="6" key="1">
    <citation type="submission" date="2021-03" db="EMBL/GenBank/DDBJ databases">
        <authorList>
            <person name="Li Z."/>
            <person name="Yang C."/>
        </authorList>
    </citation>
    <scope>NUCLEOTIDE SEQUENCE</scope>
    <source>
        <strain evidence="6">Dzin_1.0</strain>
        <tissue evidence="6">Leaf</tissue>
    </source>
</reference>
<feature type="coiled-coil region" evidence="3">
    <location>
        <begin position="1990"/>
        <end position="2045"/>
    </location>
</feature>
<feature type="coiled-coil region" evidence="3">
    <location>
        <begin position="892"/>
        <end position="1003"/>
    </location>
</feature>
<sequence length="2151" mass="246311">MATLLHGESRRMYSWWWDSHISPKNSKWLQENLTDMDVKVKSMIKLLEEDADSFARRAEMYYKKRPELMKLVEEFYRAYRALAERYDHATGELRQAHRTMAEAFPNQIPLVLTDESPSNSSSGVEPHTPEMPPPIRALFDPDDLQKDALGVSSHFHTINRNGSYSDENDSIMSKKGLKQLNELFETGEGAVRPKLSEGRVRKGLIFHEEAIKGSEVRRHNGPNDVQNNDLVEKEAEIKCLREKVSQLSTEIHDLEIRLTSKSEHAGKAETEILSLKEMLSTLKCEKDDALVQNQVSLERVSSLEAEIAHLQGELKKLNDAIAIEESKLSNAEQQCVLLEQEYQSLQLDSDRLQQKTKLQESELIEKQEEVENLNNSLKDRQQQCLQAETALQVLEKLHTESQQEVKLLAHEVLSNNERLNGMEQSILDLQEEVKHLKVENCNLHEQNRSSAMLMKNLQDEIISLKETKEILEDEVRLHLEEKKVIQKEFESLKEERKDIEERHQGLAEQLKMVNTNAESLQTSVKELKDENAVLKEVCKKHEDEQVQNLENLKSLEKVIEKNAVLEVSLSDAQVELEGSREKIKSLQSSCESLHDQNALHISEKALLASQVDNISQNIEKLSEKNTVLENSLSDLNAELESLRGKLKDSEESCQALSDQQSIILNERNSLVSQVESLNLSLDNMERKYAELEGQNLILEEQRVSTLDQLREFHDCLNLEKQQYEKLFQSSENRQATLENWIHVLQEEARLREDEFVVEQERTINAEIESFILHRCLSDMKESNTIISVKCQKHLEASIHLEKLISQLEQEDLLQREKIKLLSMDNEKLREGIQLVLKALNINMELGTSNGIKDDELIKITLAEIRNLLDFISDVQDERQHLLLQELVIATLLQQSGLELADLRSQKDLLEQEVATRTNELSHLQGKAHQLLKLKEELMQDVEAGNKIVEALKDKLAKNSSELSDLEDAYLQSQGEICKLKEENQSLLKRIHLLEEKKALLEVDINLILAEAIQHDFLHVIFSGISAEKVSGLKLSLDELDYLRAVNSELEKNIVILNEKFGLLELENLNLKEQVSCLEDYQRQMMSLESELTAAKNICEQLNGRIKTGETLLMAKNVELSEANQKLQEVYKTSQSKIHELVEENQTLSEKLHNIAVKKDNVEEENGILVQEFMAMECLYMIFKGLSADGALELKMFSDDLNFLHGVNDDLNQRIRVSDEKLGALEVENMYLMESVVCLEECKSRIKILESDLKTAQDVREQLDHQIELGKDLLLQKEMGLLEANQKTQEVHQSAQREMLTLIEEKQCLSKNLNELMMKMDAVEKENTVFLGEALALECLCLISMNQNVEKAAELKLLCNDLNHLHGINQSLDQEVKILNGKIGLLEEENLQLKESKLCLEDCRSQLQDAAQRSKTEIHKLVEENQSMSLKFYELMGRKEAVEEENGLILAEAMTFEFLQLIFLSLSSDQASELESLSNNLKCLNAVKEELDEEIGMLNERITSLEVENMCLRESVIHLEECRNRVICLEDELRTASIITEQLSLQIEAGSNSLIQKDMELSEANQMVLLINDRNAEFYRNLQNLKVDIDTAKLVREELEKKVSALLEGNAIREKEITHIRETNELLEGELDKLHTESEILRSREKCLTSELQQRIDEVGSCEQEIVSLVSDIQISTINAAILEEKLVEMLLLCESLEIDTMVLTEMLGKEIDTTYAYMNVLKKELEDLKGENTGLKGSLNSYTSLAICLSDTIVSLKEHTFSLKKLCEENYGENEENSLKCHEIEENGQELSEDYRSPEPAAVLRLQESLVTVEALQKVVKILIEKNRSSNSIANMAADMRKGHRNLNQNMDEVPGMNLKFHEDNAEVSKAKCGQMMKDIQLDKVSSSLLYGNNISSYGPIRIGSGETDEQMLELWETAERDCNNQMRKESSATTELDIEYHEIEAVEEKSEYPSSELMAEKELSIDKLELPRQDTESYEGWKSQVIEKLVGDTQRLASLQTSLQELKKKMESSEKSKHSTSFKYDTIKAQLKEADEAVMQLVDNTGKLMKKAEGYSDDKEREKEETRGRRRRQLAERAQRGSEKIGGLELELQKIQYIMLKLNEENESRIRALERKSSVVLRDYLYGRREGTTKHKKRLCGCMRPKTSGD</sequence>
<dbReference type="GO" id="GO:0051015">
    <property type="term" value="F:actin filament binding"/>
    <property type="evidence" value="ECO:0007669"/>
    <property type="project" value="TreeGrafter"/>
</dbReference>
<feature type="coiled-coil region" evidence="3">
    <location>
        <begin position="1207"/>
        <end position="1325"/>
    </location>
</feature>
<dbReference type="Pfam" id="PF07765">
    <property type="entry name" value="KIP1"/>
    <property type="match status" value="1"/>
</dbReference>
<comment type="caution">
    <text evidence="6">The sequence shown here is derived from an EMBL/GenBank/DDBJ whole genome shotgun (WGS) entry which is preliminary data.</text>
</comment>
<feature type="coiled-coil region" evidence="3">
    <location>
        <begin position="419"/>
        <end position="544"/>
    </location>
</feature>
<keyword evidence="7" id="KW-1185">Reference proteome</keyword>
<dbReference type="Proteomes" id="UP001085076">
    <property type="component" value="Miscellaneous, Linkage group lg02"/>
</dbReference>
<dbReference type="EMBL" id="JAGGNH010000002">
    <property type="protein sequence ID" value="KAJ0981666.1"/>
    <property type="molecule type" value="Genomic_DNA"/>
</dbReference>
<protein>
    <recommendedName>
        <fullName evidence="5">NAB domain-containing protein</fullName>
    </recommendedName>
</protein>
<dbReference type="PROSITE" id="PS51774">
    <property type="entry name" value="NAB"/>
    <property type="match status" value="1"/>
</dbReference>
<dbReference type="InterPro" id="IPR011684">
    <property type="entry name" value="NAB"/>
</dbReference>
<evidence type="ECO:0000256" key="2">
    <source>
        <dbReference type="ARBA" id="ARBA00038006"/>
    </source>
</evidence>
<feature type="coiled-coil region" evidence="3">
    <location>
        <begin position="1039"/>
        <end position="1164"/>
    </location>
</feature>
<feature type="coiled-coil region" evidence="3">
    <location>
        <begin position="1473"/>
        <end position="1507"/>
    </location>
</feature>
<dbReference type="PANTHER" id="PTHR32258:SF6">
    <property type="entry name" value="PROTEIN NETWORKED 1A"/>
    <property type="match status" value="1"/>
</dbReference>
<feature type="compositionally biased region" description="Basic and acidic residues" evidence="4">
    <location>
        <begin position="2051"/>
        <end position="2081"/>
    </location>
</feature>
<feature type="coiled-coil region" evidence="3">
    <location>
        <begin position="1368"/>
        <end position="1423"/>
    </location>
</feature>
<evidence type="ECO:0000256" key="3">
    <source>
        <dbReference type="SAM" id="Coils"/>
    </source>
</evidence>
<feature type="region of interest" description="Disordered" evidence="4">
    <location>
        <begin position="2050"/>
        <end position="2081"/>
    </location>
</feature>
<feature type="coiled-coil region" evidence="3">
    <location>
        <begin position="1581"/>
        <end position="1643"/>
    </location>
</feature>
<evidence type="ECO:0000256" key="4">
    <source>
        <dbReference type="SAM" id="MobiDB-lite"/>
    </source>
</evidence>
<dbReference type="GO" id="GO:0005886">
    <property type="term" value="C:plasma membrane"/>
    <property type="evidence" value="ECO:0007669"/>
    <property type="project" value="TreeGrafter"/>
</dbReference>
<reference evidence="6" key="2">
    <citation type="journal article" date="2022" name="Hortic Res">
        <title>The genome of Dioscorea zingiberensis sheds light on the biosynthesis, origin and evolution of the medicinally important diosgenin saponins.</title>
        <authorList>
            <person name="Li Y."/>
            <person name="Tan C."/>
            <person name="Li Z."/>
            <person name="Guo J."/>
            <person name="Li S."/>
            <person name="Chen X."/>
            <person name="Wang C."/>
            <person name="Dai X."/>
            <person name="Yang H."/>
            <person name="Song W."/>
            <person name="Hou L."/>
            <person name="Xu J."/>
            <person name="Tong Z."/>
            <person name="Xu A."/>
            <person name="Yuan X."/>
            <person name="Wang W."/>
            <person name="Yang Q."/>
            <person name="Chen L."/>
            <person name="Sun Z."/>
            <person name="Wang K."/>
            <person name="Pan B."/>
            <person name="Chen J."/>
            <person name="Bao Y."/>
            <person name="Liu F."/>
            <person name="Qi X."/>
            <person name="Gang D.R."/>
            <person name="Wen J."/>
            <person name="Li J."/>
        </authorList>
    </citation>
    <scope>NUCLEOTIDE SEQUENCE</scope>
    <source>
        <strain evidence="6">Dzin_1.0</strain>
    </source>
</reference>
<feature type="coiled-coil region" evidence="3">
    <location>
        <begin position="293"/>
        <end position="390"/>
    </location>
</feature>
<keyword evidence="1 3" id="KW-0175">Coiled coil</keyword>
<feature type="coiled-coil region" evidence="3">
    <location>
        <begin position="223"/>
        <end position="257"/>
    </location>
</feature>
<dbReference type="OrthoDB" id="10255522at2759"/>
<accession>A0A9D5CXS1</accession>
<organism evidence="6 7">
    <name type="scientific">Dioscorea zingiberensis</name>
    <dbReference type="NCBI Taxonomy" id="325984"/>
    <lineage>
        <taxon>Eukaryota</taxon>
        <taxon>Viridiplantae</taxon>
        <taxon>Streptophyta</taxon>
        <taxon>Embryophyta</taxon>
        <taxon>Tracheophyta</taxon>
        <taxon>Spermatophyta</taxon>
        <taxon>Magnoliopsida</taxon>
        <taxon>Liliopsida</taxon>
        <taxon>Dioscoreales</taxon>
        <taxon>Dioscoreaceae</taxon>
        <taxon>Dioscorea</taxon>
    </lineage>
</organism>
<dbReference type="InterPro" id="IPR051861">
    <property type="entry name" value="NET_actin-binding_domain"/>
</dbReference>
<gene>
    <name evidence="6" type="ORF">J5N97_009921</name>
</gene>
<dbReference type="SUPFAM" id="SSF90257">
    <property type="entry name" value="Myosin rod fragments"/>
    <property type="match status" value="1"/>
</dbReference>
<proteinExistence type="inferred from homology"/>